<proteinExistence type="predicted"/>
<keyword evidence="3" id="KW-1185">Reference proteome</keyword>
<evidence type="ECO:0000313" key="3">
    <source>
        <dbReference type="Proteomes" id="UP000189981"/>
    </source>
</evidence>
<dbReference type="Proteomes" id="UP000189981">
    <property type="component" value="Unassembled WGS sequence"/>
</dbReference>
<feature type="chain" id="PRO_5012866078" evidence="1">
    <location>
        <begin position="24"/>
        <end position="127"/>
    </location>
</feature>
<keyword evidence="1" id="KW-0732">Signal</keyword>
<reference evidence="3" key="1">
    <citation type="submission" date="2017-02" db="EMBL/GenBank/DDBJ databases">
        <authorList>
            <person name="Varghese N."/>
            <person name="Submissions S."/>
        </authorList>
    </citation>
    <scope>NUCLEOTIDE SEQUENCE [LARGE SCALE GENOMIC DNA]</scope>
    <source>
        <strain evidence="3">DSM 22385</strain>
    </source>
</reference>
<dbReference type="STRING" id="572036.SAMN05661099_2364"/>
<evidence type="ECO:0000313" key="2">
    <source>
        <dbReference type="EMBL" id="SKB71368.1"/>
    </source>
</evidence>
<dbReference type="RefSeq" id="WP_079702873.1">
    <property type="nucleotide sequence ID" value="NZ_FUYR01000002.1"/>
</dbReference>
<gene>
    <name evidence="2" type="ORF">SAMN05661099_2364</name>
</gene>
<dbReference type="OrthoDB" id="776849at2"/>
<sequence length="127" mass="13584">MKTLNTLLTLSLLVIGTATFANTDDKATEKNSNVPMAPSVWESSDIETPELMKFVKAKNAFVPVAGFVWGNPSEAPVKLLTVPVAPFTVGDSTDDAPVELAYIKAKSALVPVAPFVWGDSSEEVFIK</sequence>
<name>A0A1T5DI05_9SPHI</name>
<dbReference type="AlphaFoldDB" id="A0A1T5DI05"/>
<organism evidence="2 3">
    <name type="scientific">Daejeonella lutea</name>
    <dbReference type="NCBI Taxonomy" id="572036"/>
    <lineage>
        <taxon>Bacteria</taxon>
        <taxon>Pseudomonadati</taxon>
        <taxon>Bacteroidota</taxon>
        <taxon>Sphingobacteriia</taxon>
        <taxon>Sphingobacteriales</taxon>
        <taxon>Sphingobacteriaceae</taxon>
        <taxon>Daejeonella</taxon>
    </lineage>
</organism>
<accession>A0A1T5DI05</accession>
<feature type="signal peptide" evidence="1">
    <location>
        <begin position="1"/>
        <end position="23"/>
    </location>
</feature>
<dbReference type="EMBL" id="FUYR01000002">
    <property type="protein sequence ID" value="SKB71368.1"/>
    <property type="molecule type" value="Genomic_DNA"/>
</dbReference>
<evidence type="ECO:0000256" key="1">
    <source>
        <dbReference type="SAM" id="SignalP"/>
    </source>
</evidence>
<protein>
    <submittedName>
        <fullName evidence="2">Uncharacterized protein</fullName>
    </submittedName>
</protein>